<evidence type="ECO:0000313" key="1">
    <source>
        <dbReference type="EMBL" id="UWZ37475.1"/>
    </source>
</evidence>
<gene>
    <name evidence="1" type="ORF">Drose_04120</name>
</gene>
<name>A0ABY5Z5Z6_9ACTN</name>
<evidence type="ECO:0000313" key="2">
    <source>
        <dbReference type="Proteomes" id="UP001058271"/>
    </source>
</evidence>
<sequence>MPVPPITVEAALGANPTLGAGAWAWTPVTEWVRARNRITITRGRLDSYSSAPPSTCTFEVDNNGGRWVASNPLGPWYGLIRRNTPLRVLVGSNVTVASDSFTRTVVDGWGAADTGGSWNLAGAGGVVSAADFDVTGSAATVSVPVAAAFRFGYLGGLSEVDQEVRVDFICPTPTGGTLEPGNVMLRGQNLSEYYNCRVHVTTASAVQVQIDHASVATLVPATTVPGLTHSPASTIRVRAQVRGTTVRMRVWTGAVEPSVWHAQVVDPAPIANPGWAGIRTGRAAGNTNSGVTATYDNVTVTVPPARFEGFIDELPVAWDPSGTDSTVRLVASGVLRRLQQGTAPLRSAVYRTLTSHDWTAPVAYWPMEDASGSSSLASAVGGPPASFTDLSLAASSSIAGSLPLPTLGPAAVVVADLPPISPSAWSVRHVLAFPAFPAVPVFPLGWFAGGTVTLWGVILTTTGLTLQARDAAFVEVLAAPTIAFPTLVGAAIGVEVSASQSGADIAWSMRVTWSGVQATISGTAAGQTLGAPTRWQIRDSAGLANGTVGHVAWYSTSTNAPPLSGSIDGWAGTTVASRIGGLCHDAGVPVEIRDGSPTTVMGAQARASLLSLLREAEATDLGILSEAGYGLRYLSRWQRYNAPVALALDHEAGQVRDLTPVDDDQRVRNDVTVTRSPGGSSFTWTDPKHIDLYDRYQDSVSVNVNADADLPGQAQWRVHLGTAVGLRYPLVGLALHAHPELVAAWTACQVGSRLTIANPPAGLAPDTIDLIVEGWTEILDDGGGVWLADLACSLSAPWRVAVLAANTGDYSEFVARPDTDGSVLASAISAATTNLWVKTPTGPLWTIEPEECPFDVNIGGERVTATAIHSGDSFDDRLVSSGWGTADSGLAWTCTGGSASDFSVTGV</sequence>
<organism evidence="1 2">
    <name type="scientific">Dactylosporangium roseum</name>
    <dbReference type="NCBI Taxonomy" id="47989"/>
    <lineage>
        <taxon>Bacteria</taxon>
        <taxon>Bacillati</taxon>
        <taxon>Actinomycetota</taxon>
        <taxon>Actinomycetes</taxon>
        <taxon>Micromonosporales</taxon>
        <taxon>Micromonosporaceae</taxon>
        <taxon>Dactylosporangium</taxon>
    </lineage>
</organism>
<dbReference type="EMBL" id="CP073721">
    <property type="protein sequence ID" value="UWZ37475.1"/>
    <property type="molecule type" value="Genomic_DNA"/>
</dbReference>
<dbReference type="Proteomes" id="UP001058271">
    <property type="component" value="Chromosome"/>
</dbReference>
<proteinExistence type="predicted"/>
<dbReference type="RefSeq" id="WP_260726832.1">
    <property type="nucleotide sequence ID" value="NZ_BAAABS010000070.1"/>
</dbReference>
<protein>
    <recommendedName>
        <fullName evidence="3">IPT/TIG domain-containing protein</fullName>
    </recommendedName>
</protein>
<reference evidence="1" key="1">
    <citation type="submission" date="2021-04" db="EMBL/GenBank/DDBJ databases">
        <title>Biosynthetic gene clusters of Dactylosporangioum roseum.</title>
        <authorList>
            <person name="Hartkoorn R.C."/>
            <person name="Beaudoing E."/>
            <person name="Hot D."/>
            <person name="Moureu S."/>
        </authorList>
    </citation>
    <scope>NUCLEOTIDE SEQUENCE</scope>
    <source>
        <strain evidence="1">NRRL B-16295</strain>
    </source>
</reference>
<accession>A0ABY5Z5Z6</accession>
<keyword evidence="2" id="KW-1185">Reference proteome</keyword>
<evidence type="ECO:0008006" key="3">
    <source>
        <dbReference type="Google" id="ProtNLM"/>
    </source>
</evidence>